<dbReference type="Proteomes" id="UP000708208">
    <property type="component" value="Unassembled WGS sequence"/>
</dbReference>
<keyword evidence="2" id="KW-1185">Reference proteome</keyword>
<proteinExistence type="predicted"/>
<evidence type="ECO:0000313" key="1">
    <source>
        <dbReference type="EMBL" id="CAG7726864.1"/>
    </source>
</evidence>
<organism evidence="1 2">
    <name type="scientific">Allacma fusca</name>
    <dbReference type="NCBI Taxonomy" id="39272"/>
    <lineage>
        <taxon>Eukaryota</taxon>
        <taxon>Metazoa</taxon>
        <taxon>Ecdysozoa</taxon>
        <taxon>Arthropoda</taxon>
        <taxon>Hexapoda</taxon>
        <taxon>Collembola</taxon>
        <taxon>Symphypleona</taxon>
        <taxon>Sminthuridae</taxon>
        <taxon>Allacma</taxon>
    </lineage>
</organism>
<gene>
    <name evidence="1" type="ORF">AFUS01_LOCUS15747</name>
</gene>
<protein>
    <submittedName>
        <fullName evidence="1">Uncharacterized protein</fullName>
    </submittedName>
</protein>
<dbReference type="AlphaFoldDB" id="A0A8J2JZD6"/>
<feature type="non-terminal residue" evidence="1">
    <location>
        <position position="1"/>
    </location>
</feature>
<accession>A0A8J2JZD6</accession>
<sequence length="154" mass="17905">ILASPLPMSLLGFGFSKPCARWRLVGRTSTVLYKDEELWKGYFYAAVLLVSDVITSLTRPNHLYMMFMTKFRAKISSHESCTQIISPHIKRHKERDYYLKHSFGDSNISSTCLNKLNIYQMSQMKSMDQRLKLKSEVLYGLKIRMCSRDPIVLN</sequence>
<evidence type="ECO:0000313" key="2">
    <source>
        <dbReference type="Proteomes" id="UP000708208"/>
    </source>
</evidence>
<comment type="caution">
    <text evidence="1">The sequence shown here is derived from an EMBL/GenBank/DDBJ whole genome shotgun (WGS) entry which is preliminary data.</text>
</comment>
<name>A0A8J2JZD6_9HEXA</name>
<reference evidence="1" key="1">
    <citation type="submission" date="2021-06" db="EMBL/GenBank/DDBJ databases">
        <authorList>
            <person name="Hodson N. C."/>
            <person name="Mongue J. A."/>
            <person name="Jaron S. K."/>
        </authorList>
    </citation>
    <scope>NUCLEOTIDE SEQUENCE</scope>
</reference>
<dbReference type="EMBL" id="CAJVCH010140972">
    <property type="protein sequence ID" value="CAG7726864.1"/>
    <property type="molecule type" value="Genomic_DNA"/>
</dbReference>